<sequence length="210" mass="23631">MIRLPIIFVFTFLLSLSAHAAPDSSSIPPVMQAWMAAQKEIGSIKVAFEQTRTTPALKEPVHTSGRFWRMADGRFRLELGAPAASTLIFDKESVHLRESPEGPWQTLKSDDSRVRMWMKFLSGREMDTESLTNNFTLKITQQEPGYTTVAMVPRPLLIKKYLRQLDMQIEPGGRRLLGFRVVQGDGSTLLLNFGPPEKLSGGLDQLFQPQ</sequence>
<dbReference type="InterPro" id="IPR004564">
    <property type="entry name" value="OM_lipoprot_carrier_LolA-like"/>
</dbReference>
<dbReference type="Proteomes" id="UP000590740">
    <property type="component" value="Unassembled WGS sequence"/>
</dbReference>
<dbReference type="Gene3D" id="2.50.20.10">
    <property type="entry name" value="Lipoprotein localisation LolA/LolB/LppX"/>
    <property type="match status" value="1"/>
</dbReference>
<keyword evidence="1 2" id="KW-0732">Signal</keyword>
<keyword evidence="3" id="KW-0449">Lipoprotein</keyword>
<dbReference type="InterPro" id="IPR029046">
    <property type="entry name" value="LolA/LolB/LppX"/>
</dbReference>
<organism evidence="3 4">
    <name type="scientific">Prosthecobacter vanneervenii</name>
    <dbReference type="NCBI Taxonomy" id="48466"/>
    <lineage>
        <taxon>Bacteria</taxon>
        <taxon>Pseudomonadati</taxon>
        <taxon>Verrucomicrobiota</taxon>
        <taxon>Verrucomicrobiia</taxon>
        <taxon>Verrucomicrobiales</taxon>
        <taxon>Verrucomicrobiaceae</taxon>
        <taxon>Prosthecobacter</taxon>
    </lineage>
</organism>
<dbReference type="Pfam" id="PF03548">
    <property type="entry name" value="LolA"/>
    <property type="match status" value="1"/>
</dbReference>
<feature type="chain" id="PRO_5031484540" evidence="2">
    <location>
        <begin position="21"/>
        <end position="210"/>
    </location>
</feature>
<accession>A0A7W7YEX2</accession>
<proteinExistence type="predicted"/>
<dbReference type="SUPFAM" id="SSF89392">
    <property type="entry name" value="Prokaryotic lipoproteins and lipoprotein localization factors"/>
    <property type="match status" value="1"/>
</dbReference>
<protein>
    <submittedName>
        <fullName evidence="3">Outer membrane lipoprotein-sorting protein</fullName>
    </submittedName>
</protein>
<evidence type="ECO:0000256" key="1">
    <source>
        <dbReference type="ARBA" id="ARBA00022729"/>
    </source>
</evidence>
<dbReference type="AlphaFoldDB" id="A0A7W7YEX2"/>
<evidence type="ECO:0000256" key="2">
    <source>
        <dbReference type="SAM" id="SignalP"/>
    </source>
</evidence>
<gene>
    <name evidence="3" type="ORF">HNQ65_004535</name>
</gene>
<dbReference type="RefSeq" id="WP_184343203.1">
    <property type="nucleotide sequence ID" value="NZ_JACHIG010000012.1"/>
</dbReference>
<dbReference type="EMBL" id="JACHIG010000012">
    <property type="protein sequence ID" value="MBB5034927.1"/>
    <property type="molecule type" value="Genomic_DNA"/>
</dbReference>
<feature type="signal peptide" evidence="2">
    <location>
        <begin position="1"/>
        <end position="20"/>
    </location>
</feature>
<name>A0A7W7YEX2_9BACT</name>
<evidence type="ECO:0000313" key="4">
    <source>
        <dbReference type="Proteomes" id="UP000590740"/>
    </source>
</evidence>
<reference evidence="3 4" key="1">
    <citation type="submission" date="2020-08" db="EMBL/GenBank/DDBJ databases">
        <title>Genomic Encyclopedia of Type Strains, Phase IV (KMG-IV): sequencing the most valuable type-strain genomes for metagenomic binning, comparative biology and taxonomic classification.</title>
        <authorList>
            <person name="Goeker M."/>
        </authorList>
    </citation>
    <scope>NUCLEOTIDE SEQUENCE [LARGE SCALE GENOMIC DNA]</scope>
    <source>
        <strain evidence="3 4">DSM 12252</strain>
    </source>
</reference>
<dbReference type="CDD" id="cd16325">
    <property type="entry name" value="LolA"/>
    <property type="match status" value="1"/>
</dbReference>
<keyword evidence="4" id="KW-1185">Reference proteome</keyword>
<comment type="caution">
    <text evidence="3">The sequence shown here is derived from an EMBL/GenBank/DDBJ whole genome shotgun (WGS) entry which is preliminary data.</text>
</comment>
<evidence type="ECO:0000313" key="3">
    <source>
        <dbReference type="EMBL" id="MBB5034927.1"/>
    </source>
</evidence>